<dbReference type="PANTHER" id="PTHR34387">
    <property type="entry name" value="SLR1258 PROTEIN"/>
    <property type="match status" value="1"/>
</dbReference>
<sequence>MNPSFYPHTYYPHSPPSLSHAPNTITVHGQGTVKAIPDTISMTIGVMTENLNVQEALKENSAKSTQLIQALNQMGIRDEQIETASFTINPKYDYSDGKATLIGYEVQHLFTLTVKDVKQAGEVYKTAVDSGANIARNLQFQLQNADLYYQEALKLAVQNAKEKAYTIARSLKATLHEPPVEIIEETLYPVYESAVSPKATVLAAQSVPPIQPGEQRLQAQLKVVFSYG</sequence>
<dbReference type="PANTHER" id="PTHR34387:SF1">
    <property type="entry name" value="PERIPLASMIC IMMUNOGENIC PROTEIN"/>
    <property type="match status" value="1"/>
</dbReference>
<reference evidence="2" key="1">
    <citation type="journal article" date="2019" name="Int. J. Syst. Evol. Microbiol.">
        <title>The Global Catalogue of Microorganisms (GCM) 10K type strain sequencing project: providing services to taxonomists for standard genome sequencing and annotation.</title>
        <authorList>
            <consortium name="The Broad Institute Genomics Platform"/>
            <consortium name="The Broad Institute Genome Sequencing Center for Infectious Disease"/>
            <person name="Wu L."/>
            <person name="Ma J."/>
        </authorList>
    </citation>
    <scope>NUCLEOTIDE SEQUENCE [LARGE SCALE GENOMIC DNA]</scope>
    <source>
        <strain evidence="2">CCUG 61889</strain>
    </source>
</reference>
<dbReference type="Pfam" id="PF04402">
    <property type="entry name" value="SIMPL"/>
    <property type="match status" value="1"/>
</dbReference>
<comment type="caution">
    <text evidence="1">The sequence shown here is derived from an EMBL/GenBank/DDBJ whole genome shotgun (WGS) entry which is preliminary data.</text>
</comment>
<proteinExistence type="predicted"/>
<dbReference type="Gene3D" id="3.30.70.2970">
    <property type="entry name" value="Protein of unknown function (DUF541), domain 2"/>
    <property type="match status" value="1"/>
</dbReference>
<dbReference type="InterPro" id="IPR052022">
    <property type="entry name" value="26kDa_periplasmic_antigen"/>
</dbReference>
<accession>A0ABV8B4W2</accession>
<protein>
    <submittedName>
        <fullName evidence="1">SIMPL domain-containing protein</fullName>
    </submittedName>
</protein>
<evidence type="ECO:0000313" key="2">
    <source>
        <dbReference type="Proteomes" id="UP001595752"/>
    </source>
</evidence>
<keyword evidence="2" id="KW-1185">Reference proteome</keyword>
<dbReference type="RefSeq" id="WP_377915397.1">
    <property type="nucleotide sequence ID" value="NZ_JBHRZT010000052.1"/>
</dbReference>
<dbReference type="Gene3D" id="3.30.110.170">
    <property type="entry name" value="Protein of unknown function (DUF541), domain 1"/>
    <property type="match status" value="1"/>
</dbReference>
<evidence type="ECO:0000313" key="1">
    <source>
        <dbReference type="EMBL" id="MFC3884187.1"/>
    </source>
</evidence>
<gene>
    <name evidence="1" type="ORF">ACFOU2_12090</name>
</gene>
<dbReference type="InterPro" id="IPR007497">
    <property type="entry name" value="SIMPL/DUF541"/>
</dbReference>
<name>A0ABV8B4W2_9BACI</name>
<organism evidence="1 2">
    <name type="scientific">Bacillus songklensis</name>
    <dbReference type="NCBI Taxonomy" id="1069116"/>
    <lineage>
        <taxon>Bacteria</taxon>
        <taxon>Bacillati</taxon>
        <taxon>Bacillota</taxon>
        <taxon>Bacilli</taxon>
        <taxon>Bacillales</taxon>
        <taxon>Bacillaceae</taxon>
        <taxon>Bacillus</taxon>
    </lineage>
</organism>
<dbReference type="EMBL" id="JBHRZT010000052">
    <property type="protein sequence ID" value="MFC3884187.1"/>
    <property type="molecule type" value="Genomic_DNA"/>
</dbReference>
<dbReference type="Proteomes" id="UP001595752">
    <property type="component" value="Unassembled WGS sequence"/>
</dbReference>